<sequence>MTENKILENIKEFLEKEICSKFKLELPNNNGLLDEDYKLVNPAVYIGWIPPKNYLDNYGYDVPALIVMSDGGEDLGESSNLNIRIGIVTYDPGLSSEETIPNFKGYKDLLNIISRIRIELSNLSSIEKIGAVERPIKWGMYEEQTYPYWHGWITFQVSTASLNYLDLEQKYL</sequence>
<dbReference type="STRING" id="1503.CLPU_6c00390"/>
<organism evidence="1 2">
    <name type="scientific">Gottschalkia purinilytica</name>
    <name type="common">Clostridium purinilyticum</name>
    <dbReference type="NCBI Taxonomy" id="1503"/>
    <lineage>
        <taxon>Bacteria</taxon>
        <taxon>Bacillati</taxon>
        <taxon>Bacillota</taxon>
        <taxon>Tissierellia</taxon>
        <taxon>Tissierellales</taxon>
        <taxon>Gottschalkiaceae</taxon>
        <taxon>Gottschalkia</taxon>
    </lineage>
</organism>
<dbReference type="AlphaFoldDB" id="A0A0L0WAL6"/>
<accession>A0A0L0WAL6</accession>
<dbReference type="Proteomes" id="UP000037267">
    <property type="component" value="Unassembled WGS sequence"/>
</dbReference>
<dbReference type="OrthoDB" id="9802878at2"/>
<evidence type="ECO:0000313" key="1">
    <source>
        <dbReference type="EMBL" id="KNF08553.1"/>
    </source>
</evidence>
<keyword evidence="2" id="KW-1185">Reference proteome</keyword>
<name>A0A0L0WAL6_GOTPU</name>
<dbReference type="RefSeq" id="WP_050355075.1">
    <property type="nucleotide sequence ID" value="NZ_LGSS01000006.1"/>
</dbReference>
<dbReference type="EMBL" id="LGSS01000006">
    <property type="protein sequence ID" value="KNF08553.1"/>
    <property type="molecule type" value="Genomic_DNA"/>
</dbReference>
<proteinExistence type="predicted"/>
<evidence type="ECO:0000313" key="2">
    <source>
        <dbReference type="Proteomes" id="UP000037267"/>
    </source>
</evidence>
<reference evidence="2" key="1">
    <citation type="submission" date="2015-07" db="EMBL/GenBank/DDBJ databases">
        <title>Draft genome sequence of the purine-degrading Gottschalkia purinilyticum DSM 1384 (formerly Clostridium purinilyticum).</title>
        <authorList>
            <person name="Poehlein A."/>
            <person name="Schiel-Bengelsdorf B."/>
            <person name="Bengelsdorf F.R."/>
            <person name="Daniel R."/>
            <person name="Duerre P."/>
        </authorList>
    </citation>
    <scope>NUCLEOTIDE SEQUENCE [LARGE SCALE GENOMIC DNA]</scope>
    <source>
        <strain evidence="2">DSM 1384</strain>
    </source>
</reference>
<protein>
    <submittedName>
        <fullName evidence="1">Uncharacterized protein</fullName>
    </submittedName>
</protein>
<comment type="caution">
    <text evidence="1">The sequence shown here is derived from an EMBL/GenBank/DDBJ whole genome shotgun (WGS) entry which is preliminary data.</text>
</comment>
<gene>
    <name evidence="1" type="ORF">CLPU_6c00390</name>
</gene>